<sequence>MPLLRVLHRLVHTALREARAQRRYGDPALVQDAQELRVAAPRLPSRLAAGTRTSWKDSSLVSDAFQPTFEYGAATVNPGVPDGTMIAEISGLPSGPGR</sequence>
<protein>
    <submittedName>
        <fullName evidence="1">Uncharacterized protein</fullName>
    </submittedName>
</protein>
<name>A0AAT9HXA4_9ACTN</name>
<reference evidence="1" key="2">
    <citation type="submission" date="2024-07" db="EMBL/GenBank/DDBJ databases">
        <title>Streptomyces haneummycinica sp. nov., a new antibiotic-producing actinobacterium isolated from marine sediment.</title>
        <authorList>
            <person name="Uemura M."/>
            <person name="Hamada M."/>
            <person name="Hirano S."/>
            <person name="Kobayashi K."/>
            <person name="Ohshiro T."/>
            <person name="Kobayashi T."/>
            <person name="Terahara T."/>
        </authorList>
    </citation>
    <scope>NUCLEOTIDE SEQUENCE</scope>
    <source>
        <strain evidence="1">KM77-8</strain>
    </source>
</reference>
<evidence type="ECO:0000313" key="1">
    <source>
        <dbReference type="EMBL" id="BFO21745.1"/>
    </source>
</evidence>
<dbReference type="EMBL" id="AP035768">
    <property type="protein sequence ID" value="BFO21745.1"/>
    <property type="molecule type" value="Genomic_DNA"/>
</dbReference>
<organism evidence="1">
    <name type="scientific">Streptomyces haneummycinicus</name>
    <dbReference type="NCBI Taxonomy" id="3074435"/>
    <lineage>
        <taxon>Bacteria</taxon>
        <taxon>Bacillati</taxon>
        <taxon>Actinomycetota</taxon>
        <taxon>Actinomycetes</taxon>
        <taxon>Kitasatosporales</taxon>
        <taxon>Streptomycetaceae</taxon>
        <taxon>Streptomyces</taxon>
    </lineage>
</organism>
<dbReference type="AlphaFoldDB" id="A0AAT9HXA4"/>
<gene>
    <name evidence="1" type="ORF">SHKM778_81330</name>
</gene>
<accession>A0AAT9HXA4</accession>
<proteinExistence type="predicted"/>
<reference evidence="1" key="1">
    <citation type="submission" date="2024-06" db="EMBL/GenBank/DDBJ databases">
        <authorList>
            <consortium name="consrtm"/>
            <person name="Uemura M."/>
            <person name="Terahara T."/>
        </authorList>
    </citation>
    <scope>NUCLEOTIDE SEQUENCE</scope>
    <source>
        <strain evidence="1">KM77-8</strain>
    </source>
</reference>